<sequence length="127" mass="14446">MKAEQYAQALYDALNESKPEDHEKILDNLVRVLSQNGDLKLYDQIEEHYKRIEAEGKGIKQVEITTAQPHRSKEILEHLNKIVGDKVDVKEKIDEDIIGGVVVRVDDTLIDGSIKNSLKQLRKAISK</sequence>
<dbReference type="NCBIfam" id="TIGR01145">
    <property type="entry name" value="ATP_synt_delta"/>
    <property type="match status" value="1"/>
</dbReference>
<dbReference type="PANTHER" id="PTHR11910">
    <property type="entry name" value="ATP SYNTHASE DELTA CHAIN"/>
    <property type="match status" value="1"/>
</dbReference>
<keyword evidence="6 7" id="KW-0066">ATP synthesis</keyword>
<evidence type="ECO:0000256" key="2">
    <source>
        <dbReference type="ARBA" id="ARBA00022448"/>
    </source>
</evidence>
<evidence type="ECO:0000256" key="1">
    <source>
        <dbReference type="ARBA" id="ARBA00004370"/>
    </source>
</evidence>
<keyword evidence="3 7" id="KW-0375">Hydrogen ion transport</keyword>
<proteinExistence type="inferred from homology"/>
<name>A0A554JAK0_9BACT</name>
<evidence type="ECO:0000313" key="9">
    <source>
        <dbReference type="Proteomes" id="UP000319613"/>
    </source>
</evidence>
<organism evidence="8 9">
    <name type="scientific">Candidatus Doudnabacteria bacterium Gr01-1014_77</name>
    <dbReference type="NCBI Taxonomy" id="2017133"/>
    <lineage>
        <taxon>Bacteria</taxon>
        <taxon>Candidatus Doudnaibacteriota</taxon>
    </lineage>
</organism>
<comment type="caution">
    <text evidence="8">The sequence shown here is derived from an EMBL/GenBank/DDBJ whole genome shotgun (WGS) entry which is preliminary data.</text>
</comment>
<keyword evidence="7" id="KW-0139">CF(1)</keyword>
<gene>
    <name evidence="7" type="primary">atpH</name>
    <name evidence="8" type="ORF">G01um101477_520</name>
</gene>
<keyword evidence="7" id="KW-1003">Cell membrane</keyword>
<evidence type="ECO:0000256" key="6">
    <source>
        <dbReference type="ARBA" id="ARBA00023310"/>
    </source>
</evidence>
<dbReference type="HAMAP" id="MF_01416">
    <property type="entry name" value="ATP_synth_delta_bact"/>
    <property type="match status" value="1"/>
</dbReference>
<comment type="function">
    <text evidence="7">F(1)F(0) ATP synthase produces ATP from ADP in the presence of a proton or sodium gradient. F-type ATPases consist of two structural domains, F(1) containing the extramembraneous catalytic core and F(0) containing the membrane proton channel, linked together by a central stalk and a peripheral stalk. During catalysis, ATP synthesis in the catalytic domain of F(1) is coupled via a rotary mechanism of the central stalk subunits to proton translocation.</text>
</comment>
<comment type="similarity">
    <text evidence="7">Belongs to the ATPase delta chain family.</text>
</comment>
<dbReference type="Proteomes" id="UP000319613">
    <property type="component" value="Unassembled WGS sequence"/>
</dbReference>
<comment type="function">
    <text evidence="7">This protein is part of the stalk that links CF(0) to CF(1). It either transmits conformational changes from CF(0) to CF(1) or is implicated in proton conduction.</text>
</comment>
<keyword evidence="5 7" id="KW-0472">Membrane</keyword>
<evidence type="ECO:0000256" key="3">
    <source>
        <dbReference type="ARBA" id="ARBA00022781"/>
    </source>
</evidence>
<evidence type="ECO:0000256" key="5">
    <source>
        <dbReference type="ARBA" id="ARBA00023136"/>
    </source>
</evidence>
<evidence type="ECO:0000313" key="8">
    <source>
        <dbReference type="EMBL" id="TSC65346.1"/>
    </source>
</evidence>
<evidence type="ECO:0000256" key="7">
    <source>
        <dbReference type="HAMAP-Rule" id="MF_01416"/>
    </source>
</evidence>
<dbReference type="InterPro" id="IPR000711">
    <property type="entry name" value="ATPase_OSCP/dsu"/>
</dbReference>
<dbReference type="Pfam" id="PF00213">
    <property type="entry name" value="OSCP"/>
    <property type="match status" value="1"/>
</dbReference>
<keyword evidence="2 7" id="KW-0813">Transport</keyword>
<accession>A0A554JAK0</accession>
<protein>
    <recommendedName>
        <fullName evidence="7">ATP synthase subunit delta</fullName>
    </recommendedName>
    <alternativeName>
        <fullName evidence="7">ATP synthase F(1) sector subunit delta</fullName>
    </alternativeName>
    <alternativeName>
        <fullName evidence="7">F-type ATPase subunit delta</fullName>
        <shortName evidence="7">F-ATPase subunit delta</shortName>
    </alternativeName>
</protein>
<keyword evidence="4 7" id="KW-0406">Ion transport</keyword>
<comment type="subcellular location">
    <subcellularLocation>
        <location evidence="7">Cell membrane</location>
        <topology evidence="7">Peripheral membrane protein</topology>
    </subcellularLocation>
    <subcellularLocation>
        <location evidence="1">Membrane</location>
    </subcellularLocation>
</comment>
<dbReference type="GO" id="GO:0005886">
    <property type="term" value="C:plasma membrane"/>
    <property type="evidence" value="ECO:0007669"/>
    <property type="project" value="UniProtKB-SubCell"/>
</dbReference>
<dbReference type="EMBL" id="VMFF01000050">
    <property type="protein sequence ID" value="TSC65346.1"/>
    <property type="molecule type" value="Genomic_DNA"/>
</dbReference>
<evidence type="ECO:0000256" key="4">
    <source>
        <dbReference type="ARBA" id="ARBA00023065"/>
    </source>
</evidence>
<dbReference type="GO" id="GO:0045259">
    <property type="term" value="C:proton-transporting ATP synthase complex"/>
    <property type="evidence" value="ECO:0007669"/>
    <property type="project" value="UniProtKB-KW"/>
</dbReference>
<dbReference type="GO" id="GO:0046933">
    <property type="term" value="F:proton-transporting ATP synthase activity, rotational mechanism"/>
    <property type="evidence" value="ECO:0007669"/>
    <property type="project" value="UniProtKB-UniRule"/>
</dbReference>
<reference evidence="8 9" key="1">
    <citation type="submission" date="2017-07" db="EMBL/GenBank/DDBJ databases">
        <title>Mechanisms for carbon and nitrogen cycling indicate functional differentiation within the Candidate Phyla Radiation.</title>
        <authorList>
            <person name="Danczak R.E."/>
            <person name="Johnston M.D."/>
            <person name="Kenah C."/>
            <person name="Slattery M."/>
            <person name="Wrighton K.C."/>
            <person name="Wilkins M.J."/>
        </authorList>
    </citation>
    <scope>NUCLEOTIDE SEQUENCE [LARGE SCALE GENOMIC DNA]</scope>
    <source>
        <strain evidence="8">Gr01-1014_77</strain>
    </source>
</reference>
<dbReference type="AlphaFoldDB" id="A0A554JAK0"/>